<feature type="domain" description="F-box" evidence="1">
    <location>
        <begin position="3"/>
        <end position="31"/>
    </location>
</feature>
<reference evidence="2" key="2">
    <citation type="submission" date="2022-06" db="UniProtKB">
        <authorList>
            <consortium name="EnsemblMetazoa"/>
        </authorList>
    </citation>
    <scope>IDENTIFICATION</scope>
    <source>
        <strain evidence="2">DF5081</strain>
    </source>
</reference>
<name>A0A8R1DPE6_CAEJA</name>
<dbReference type="Proteomes" id="UP000005237">
    <property type="component" value="Unassembled WGS sequence"/>
</dbReference>
<keyword evidence="3" id="KW-1185">Reference proteome</keyword>
<sequence>MDDVALREIFKSVNAATLQRCRRVCRTWNEEIFRLSRYTRKFTPSSVIMELSKSSFTLSMANSKSQNCQPLVHPQVDPELIQRAIRHVLPPQILNVLLSYDVDELAFDRMMDGINMSWCLEEVEELEVSSRSTDLKLSRIINHLSRFPQLDTFSLTHFCEENISCAEIFKHLPKLRNLRIFGLNGNDGSGVSSGLIFDDAAVEQLLENQKECRRIQRIELFNTDINVSMAVMTKVLRELARLPMHQDIINKPLISEVNTYRLQPS</sequence>
<reference evidence="3" key="1">
    <citation type="submission" date="2010-08" db="EMBL/GenBank/DDBJ databases">
        <authorList>
            <consortium name="Caenorhabditis japonica Sequencing Consortium"/>
            <person name="Wilson R.K."/>
        </authorList>
    </citation>
    <scope>NUCLEOTIDE SEQUENCE [LARGE SCALE GENOMIC DNA]</scope>
    <source>
        <strain evidence="3">DF5081</strain>
    </source>
</reference>
<proteinExistence type="predicted"/>
<accession>A0A8R1DPE6</accession>
<dbReference type="AlphaFoldDB" id="A0A8R1DPE6"/>
<dbReference type="SUPFAM" id="SSF81383">
    <property type="entry name" value="F-box domain"/>
    <property type="match status" value="1"/>
</dbReference>
<dbReference type="Gene3D" id="3.80.10.10">
    <property type="entry name" value="Ribonuclease Inhibitor"/>
    <property type="match status" value="1"/>
</dbReference>
<dbReference type="InterPro" id="IPR036047">
    <property type="entry name" value="F-box-like_dom_sf"/>
</dbReference>
<dbReference type="EnsemblMetazoa" id="CJA07266.1">
    <property type="protein sequence ID" value="CJA07266.1"/>
    <property type="gene ID" value="WBGene00126470"/>
</dbReference>
<dbReference type="InterPro" id="IPR001810">
    <property type="entry name" value="F-box_dom"/>
</dbReference>
<dbReference type="Pfam" id="PF00646">
    <property type="entry name" value="F-box"/>
    <property type="match status" value="1"/>
</dbReference>
<organism evidence="2 3">
    <name type="scientific">Caenorhabditis japonica</name>
    <dbReference type="NCBI Taxonomy" id="281687"/>
    <lineage>
        <taxon>Eukaryota</taxon>
        <taxon>Metazoa</taxon>
        <taxon>Ecdysozoa</taxon>
        <taxon>Nematoda</taxon>
        <taxon>Chromadorea</taxon>
        <taxon>Rhabditida</taxon>
        <taxon>Rhabditina</taxon>
        <taxon>Rhabditomorpha</taxon>
        <taxon>Rhabditoidea</taxon>
        <taxon>Rhabditidae</taxon>
        <taxon>Peloderinae</taxon>
        <taxon>Caenorhabditis</taxon>
    </lineage>
</organism>
<dbReference type="InterPro" id="IPR032675">
    <property type="entry name" value="LRR_dom_sf"/>
</dbReference>
<dbReference type="SUPFAM" id="SSF52047">
    <property type="entry name" value="RNI-like"/>
    <property type="match status" value="1"/>
</dbReference>
<evidence type="ECO:0000259" key="1">
    <source>
        <dbReference type="Pfam" id="PF00646"/>
    </source>
</evidence>
<protein>
    <submittedName>
        <fullName evidence="2">F-box domain-containing protein</fullName>
    </submittedName>
</protein>
<evidence type="ECO:0000313" key="3">
    <source>
        <dbReference type="Proteomes" id="UP000005237"/>
    </source>
</evidence>
<evidence type="ECO:0000313" key="2">
    <source>
        <dbReference type="EnsemblMetazoa" id="CJA07266.1"/>
    </source>
</evidence>